<dbReference type="OrthoDB" id="5241776at2759"/>
<dbReference type="Proteomes" id="UP000266272">
    <property type="component" value="Unassembled WGS sequence"/>
</dbReference>
<accession>A0A395NZ42</accession>
<sequence length="193" mass="21645">MAGSKRKHSEFSQVPQRNALKHSILLTPLVMKPCLYCEKRDYKCLVSEEDSLRCSQCVHYQQSNCEAFGLSATQLRKMATKGADLDSELEKAEEAWLEAGARVKRLRVQKKEWSAKMKRAIERGIDNLEELERVEREEREAEAARRAETSMPNPASSVDAVDWDAFVLDSSLSQILGSGESPPVGSSSVQDAR</sequence>
<keyword evidence="3" id="KW-1185">Reference proteome</keyword>
<protein>
    <submittedName>
        <fullName evidence="2">Uncharacterized protein</fullName>
    </submittedName>
</protein>
<proteinExistence type="predicted"/>
<evidence type="ECO:0000313" key="3">
    <source>
        <dbReference type="Proteomes" id="UP000266272"/>
    </source>
</evidence>
<gene>
    <name evidence="2" type="ORF">TARUN_849</name>
</gene>
<feature type="compositionally biased region" description="Basic and acidic residues" evidence="1">
    <location>
        <begin position="136"/>
        <end position="148"/>
    </location>
</feature>
<feature type="region of interest" description="Disordered" evidence="1">
    <location>
        <begin position="136"/>
        <end position="157"/>
    </location>
</feature>
<dbReference type="EMBL" id="PXOA01000054">
    <property type="protein sequence ID" value="RFU81356.1"/>
    <property type="molecule type" value="Genomic_DNA"/>
</dbReference>
<evidence type="ECO:0000313" key="2">
    <source>
        <dbReference type="EMBL" id="RFU81356.1"/>
    </source>
</evidence>
<evidence type="ECO:0000256" key="1">
    <source>
        <dbReference type="SAM" id="MobiDB-lite"/>
    </source>
</evidence>
<name>A0A395NZ42_TRIAR</name>
<reference evidence="2 3" key="1">
    <citation type="journal article" date="2018" name="PLoS Pathog.">
        <title>Evolution of structural diversity of trichothecenes, a family of toxins produced by plant pathogenic and entomopathogenic fungi.</title>
        <authorList>
            <person name="Proctor R.H."/>
            <person name="McCormick S.P."/>
            <person name="Kim H.S."/>
            <person name="Cardoza R.E."/>
            <person name="Stanley A.M."/>
            <person name="Lindo L."/>
            <person name="Kelly A."/>
            <person name="Brown D.W."/>
            <person name="Lee T."/>
            <person name="Vaughan M.M."/>
            <person name="Alexander N.J."/>
            <person name="Busman M."/>
            <person name="Gutierrez S."/>
        </authorList>
    </citation>
    <scope>NUCLEOTIDE SEQUENCE [LARGE SCALE GENOMIC DNA]</scope>
    <source>
        <strain evidence="2 3">IBT 40837</strain>
    </source>
</reference>
<dbReference type="AlphaFoldDB" id="A0A395NZ42"/>
<organism evidence="2 3">
    <name type="scientific">Trichoderma arundinaceum</name>
    <dbReference type="NCBI Taxonomy" id="490622"/>
    <lineage>
        <taxon>Eukaryota</taxon>
        <taxon>Fungi</taxon>
        <taxon>Dikarya</taxon>
        <taxon>Ascomycota</taxon>
        <taxon>Pezizomycotina</taxon>
        <taxon>Sordariomycetes</taxon>
        <taxon>Hypocreomycetidae</taxon>
        <taxon>Hypocreales</taxon>
        <taxon>Hypocreaceae</taxon>
        <taxon>Trichoderma</taxon>
    </lineage>
</organism>
<comment type="caution">
    <text evidence="2">The sequence shown here is derived from an EMBL/GenBank/DDBJ whole genome shotgun (WGS) entry which is preliminary data.</text>
</comment>